<keyword evidence="3" id="KW-0067">ATP-binding</keyword>
<dbReference type="EMBL" id="CP001804">
    <property type="protein sequence ID" value="ACY14577.1"/>
    <property type="molecule type" value="Genomic_DNA"/>
</dbReference>
<feature type="region of interest" description="Disordered" evidence="4">
    <location>
        <begin position="1"/>
        <end position="23"/>
    </location>
</feature>
<evidence type="ECO:0000256" key="2">
    <source>
        <dbReference type="ARBA" id="ARBA00022741"/>
    </source>
</evidence>
<dbReference type="InterPro" id="IPR003593">
    <property type="entry name" value="AAA+_ATPase"/>
</dbReference>
<dbReference type="PROSITE" id="PS50893">
    <property type="entry name" value="ABC_TRANSPORTER_2"/>
    <property type="match status" value="1"/>
</dbReference>
<organism evidence="6 7">
    <name type="scientific">Haliangium ochraceum (strain DSM 14365 / JCM 11303 / SMP-2)</name>
    <dbReference type="NCBI Taxonomy" id="502025"/>
    <lineage>
        <taxon>Bacteria</taxon>
        <taxon>Pseudomonadati</taxon>
        <taxon>Myxococcota</taxon>
        <taxon>Polyangia</taxon>
        <taxon>Haliangiales</taxon>
        <taxon>Kofleriaceae</taxon>
        <taxon>Haliangium</taxon>
    </lineage>
</organism>
<dbReference type="PANTHER" id="PTHR42788:SF13">
    <property type="entry name" value="ALIPHATIC SULFONATES IMPORT ATP-BINDING PROTEIN SSUB"/>
    <property type="match status" value="1"/>
</dbReference>
<feature type="compositionally biased region" description="Polar residues" evidence="4">
    <location>
        <begin position="1"/>
        <end position="16"/>
    </location>
</feature>
<protein>
    <submittedName>
        <fullName evidence="6">ABC transporter related protein</fullName>
    </submittedName>
</protein>
<keyword evidence="1" id="KW-0813">Transport</keyword>
<dbReference type="CDD" id="cd03293">
    <property type="entry name" value="ABC_NrtD_SsuB_transporters"/>
    <property type="match status" value="1"/>
</dbReference>
<dbReference type="GO" id="GO:0005524">
    <property type="term" value="F:ATP binding"/>
    <property type="evidence" value="ECO:0007669"/>
    <property type="project" value="UniProtKB-KW"/>
</dbReference>
<gene>
    <name evidence="6" type="ordered locus">Hoch_2032</name>
</gene>
<evidence type="ECO:0000313" key="7">
    <source>
        <dbReference type="Proteomes" id="UP000001880"/>
    </source>
</evidence>
<dbReference type="PANTHER" id="PTHR42788">
    <property type="entry name" value="TAURINE IMPORT ATP-BINDING PROTEIN-RELATED"/>
    <property type="match status" value="1"/>
</dbReference>
<keyword evidence="7" id="KW-1185">Reference proteome</keyword>
<evidence type="ECO:0000313" key="6">
    <source>
        <dbReference type="EMBL" id="ACY14577.1"/>
    </source>
</evidence>
<dbReference type="Gene3D" id="3.40.50.300">
    <property type="entry name" value="P-loop containing nucleotide triphosphate hydrolases"/>
    <property type="match status" value="1"/>
</dbReference>
<dbReference type="SMART" id="SM00382">
    <property type="entry name" value="AAA"/>
    <property type="match status" value="1"/>
</dbReference>
<dbReference type="InterPro" id="IPR050166">
    <property type="entry name" value="ABC_transporter_ATP-bind"/>
</dbReference>
<dbReference type="InterPro" id="IPR003439">
    <property type="entry name" value="ABC_transporter-like_ATP-bd"/>
</dbReference>
<proteinExistence type="predicted"/>
<sequence length="278" mass="29840">MMTQMAKPQTQRSDPSPAQGAEGAAVSLRGVAHEFGDVRVFEGIDLEVPAGQFAALLGPSGCGKSTLLRLVAALERPSAGVLEVAGRRLDGRRSQAADAAISFVFQDAHLLPWRTLVRNVELPLELAGVDARARRERAMGMLEQVGLADAATRYPAQLSGGMRMRGSLARALVTEPGLLLLDEPFAALDEITRQRLDIQLYELSRARKLTVLLVTHSIAEAVFLAERTIMLSRRPARIVADRAVDIPGARDAGLRSSPAFVEAVQALHGDLERAEGGP</sequence>
<keyword evidence="2" id="KW-0547">Nucleotide-binding</keyword>
<evidence type="ECO:0000256" key="1">
    <source>
        <dbReference type="ARBA" id="ARBA00022448"/>
    </source>
</evidence>
<reference evidence="6 7" key="1">
    <citation type="journal article" date="2010" name="Stand. Genomic Sci.">
        <title>Complete genome sequence of Haliangium ochraceum type strain (SMP-2).</title>
        <authorList>
            <consortium name="US DOE Joint Genome Institute (JGI-PGF)"/>
            <person name="Ivanova N."/>
            <person name="Daum C."/>
            <person name="Lang E."/>
            <person name="Abt B."/>
            <person name="Kopitz M."/>
            <person name="Saunders E."/>
            <person name="Lapidus A."/>
            <person name="Lucas S."/>
            <person name="Glavina Del Rio T."/>
            <person name="Nolan M."/>
            <person name="Tice H."/>
            <person name="Copeland A."/>
            <person name="Cheng J.F."/>
            <person name="Chen F."/>
            <person name="Bruce D."/>
            <person name="Goodwin L."/>
            <person name="Pitluck S."/>
            <person name="Mavromatis K."/>
            <person name="Pati A."/>
            <person name="Mikhailova N."/>
            <person name="Chen A."/>
            <person name="Palaniappan K."/>
            <person name="Land M."/>
            <person name="Hauser L."/>
            <person name="Chang Y.J."/>
            <person name="Jeffries C.D."/>
            <person name="Detter J.C."/>
            <person name="Brettin T."/>
            <person name="Rohde M."/>
            <person name="Goker M."/>
            <person name="Bristow J."/>
            <person name="Markowitz V."/>
            <person name="Eisen J.A."/>
            <person name="Hugenholtz P."/>
            <person name="Kyrpides N.C."/>
            <person name="Klenk H.P."/>
        </authorList>
    </citation>
    <scope>NUCLEOTIDE SEQUENCE [LARGE SCALE GENOMIC DNA]</scope>
    <source>
        <strain evidence="7">DSM 14365 / CIP 107738 / JCM 11303 / AJ 13395 / SMP-2</strain>
    </source>
</reference>
<accession>D0LFX5</accession>
<dbReference type="eggNOG" id="COG1116">
    <property type="taxonomic scope" value="Bacteria"/>
</dbReference>
<dbReference type="SUPFAM" id="SSF52540">
    <property type="entry name" value="P-loop containing nucleoside triphosphate hydrolases"/>
    <property type="match status" value="1"/>
</dbReference>
<dbReference type="HOGENOM" id="CLU_000604_1_22_7"/>
<dbReference type="KEGG" id="hoh:Hoch_2032"/>
<evidence type="ECO:0000256" key="3">
    <source>
        <dbReference type="ARBA" id="ARBA00022840"/>
    </source>
</evidence>
<name>D0LFX5_HALO1</name>
<evidence type="ECO:0000259" key="5">
    <source>
        <dbReference type="PROSITE" id="PS50893"/>
    </source>
</evidence>
<dbReference type="Pfam" id="PF00005">
    <property type="entry name" value="ABC_tran"/>
    <property type="match status" value="1"/>
</dbReference>
<feature type="domain" description="ABC transporter" evidence="5">
    <location>
        <begin position="26"/>
        <end position="258"/>
    </location>
</feature>
<dbReference type="Proteomes" id="UP000001880">
    <property type="component" value="Chromosome"/>
</dbReference>
<dbReference type="AlphaFoldDB" id="D0LFX5"/>
<evidence type="ECO:0000256" key="4">
    <source>
        <dbReference type="SAM" id="MobiDB-lite"/>
    </source>
</evidence>
<dbReference type="GO" id="GO:0016887">
    <property type="term" value="F:ATP hydrolysis activity"/>
    <property type="evidence" value="ECO:0007669"/>
    <property type="project" value="InterPro"/>
</dbReference>
<dbReference type="STRING" id="502025.Hoch_2032"/>
<dbReference type="InterPro" id="IPR027417">
    <property type="entry name" value="P-loop_NTPase"/>
</dbReference>